<dbReference type="Proteomes" id="UP000257323">
    <property type="component" value="Unassembled WGS sequence"/>
</dbReference>
<evidence type="ECO:0000256" key="1">
    <source>
        <dbReference type="SAM" id="Phobius"/>
    </source>
</evidence>
<accession>A0A3E2BLP4</accession>
<keyword evidence="1" id="KW-0812">Transmembrane</keyword>
<dbReference type="EMBL" id="QUAH01000008">
    <property type="protein sequence ID" value="RFT15614.1"/>
    <property type="molecule type" value="Genomic_DNA"/>
</dbReference>
<gene>
    <name evidence="2" type="ORF">OP8BY_0262</name>
</gene>
<organism evidence="2 3">
    <name type="scientific">Candidatus Saccharicenans subterraneus</name>
    <dbReference type="NCBI Taxonomy" id="2508984"/>
    <lineage>
        <taxon>Bacteria</taxon>
        <taxon>Candidatus Aminicenantota</taxon>
        <taxon>Candidatus Aminicenantia</taxon>
        <taxon>Candidatus Aminicenantales</taxon>
        <taxon>Candidatus Saccharicenantaceae</taxon>
        <taxon>Candidatus Saccharicenans</taxon>
    </lineage>
</organism>
<keyword evidence="1" id="KW-1133">Transmembrane helix</keyword>
<evidence type="ECO:0000313" key="3">
    <source>
        <dbReference type="Proteomes" id="UP000257323"/>
    </source>
</evidence>
<protein>
    <submittedName>
        <fullName evidence="2">Uncharacterized protein</fullName>
    </submittedName>
</protein>
<feature type="transmembrane region" description="Helical" evidence="1">
    <location>
        <begin position="6"/>
        <end position="25"/>
    </location>
</feature>
<keyword evidence="1" id="KW-0472">Membrane</keyword>
<name>A0A3E2BLP4_9BACT</name>
<evidence type="ECO:0000313" key="2">
    <source>
        <dbReference type="EMBL" id="RFT15614.1"/>
    </source>
</evidence>
<proteinExistence type="predicted"/>
<reference evidence="2 3" key="1">
    <citation type="submission" date="2018-08" db="EMBL/GenBank/DDBJ databases">
        <title>Genome analysis of the thermophilic bacterium of the candidate phylum Aminicenantes from deep subsurface aquifer revealed its physiology and ecological role.</title>
        <authorList>
            <person name="Kadnikov V.V."/>
            <person name="Mardanov A.V."/>
            <person name="Beletsky A.V."/>
            <person name="Karnachuk O.V."/>
            <person name="Ravin N.V."/>
        </authorList>
    </citation>
    <scope>NUCLEOTIDE SEQUENCE [LARGE SCALE GENOMIC DNA]</scope>
    <source>
        <strain evidence="2">BY38</strain>
    </source>
</reference>
<comment type="caution">
    <text evidence="2">The sequence shown here is derived from an EMBL/GenBank/DDBJ whole genome shotgun (WGS) entry which is preliminary data.</text>
</comment>
<dbReference type="AlphaFoldDB" id="A0A3E2BLP4"/>
<sequence length="67" mass="7842">MQDFIIGIMLFLYSHLISSLMNSSFEIPRRTRLQKKFKIENIIAGQVIRYDAARVPIIRQDITGNIF</sequence>